<evidence type="ECO:0000256" key="3">
    <source>
        <dbReference type="PROSITE-ProRule" id="PRU00284"/>
    </source>
</evidence>
<evidence type="ECO:0000256" key="5">
    <source>
        <dbReference type="SAM" id="Phobius"/>
    </source>
</evidence>
<reference evidence="7 8" key="1">
    <citation type="journal article" date="2016" name="Int. J. Syst. Evol. Microbiol.">
        <title>Lysobacter erysipheiresistens sp. nov., an antagonist of powdery mildew, isolated from tobacco-cultivated soil.</title>
        <authorList>
            <person name="Xie B."/>
            <person name="Li T."/>
            <person name="Lin X."/>
            <person name="Wang C.J."/>
            <person name="Chen Y.J."/>
            <person name="Liu W.J."/>
            <person name="Zhao Z.W."/>
        </authorList>
    </citation>
    <scope>NUCLEOTIDE SEQUENCE [LARGE SCALE GENOMIC DNA]</scope>
    <source>
        <strain evidence="7 8">RS-LYSO-3</strain>
    </source>
</reference>
<protein>
    <submittedName>
        <fullName evidence="7">Methyl-accepting chemotaxis protein</fullName>
    </submittedName>
</protein>
<dbReference type="PANTHER" id="PTHR43531">
    <property type="entry name" value="PROTEIN ICFG"/>
    <property type="match status" value="1"/>
</dbReference>
<keyword evidence="1" id="KW-0145">Chemotaxis</keyword>
<comment type="caution">
    <text evidence="7">The sequence shown here is derived from an EMBL/GenBank/DDBJ whole genome shotgun (WGS) entry which is preliminary data.</text>
</comment>
<dbReference type="PROSITE" id="PS50111">
    <property type="entry name" value="CHEMOTAXIS_TRANSDUC_2"/>
    <property type="match status" value="1"/>
</dbReference>
<dbReference type="Gene3D" id="1.10.287.950">
    <property type="entry name" value="Methyl-accepting chemotaxis protein"/>
    <property type="match status" value="1"/>
</dbReference>
<evidence type="ECO:0000256" key="4">
    <source>
        <dbReference type="SAM" id="MobiDB-lite"/>
    </source>
</evidence>
<comment type="similarity">
    <text evidence="2">Belongs to the methyl-accepting chemotaxis (MCP) protein family.</text>
</comment>
<gene>
    <name evidence="7" type="ORF">SNE34_13055</name>
</gene>
<feature type="domain" description="Methyl-accepting transducer" evidence="6">
    <location>
        <begin position="88"/>
        <end position="235"/>
    </location>
</feature>
<proteinExistence type="inferred from homology"/>
<evidence type="ECO:0000259" key="6">
    <source>
        <dbReference type="PROSITE" id="PS50111"/>
    </source>
</evidence>
<keyword evidence="8" id="KW-1185">Reference proteome</keyword>
<dbReference type="SMART" id="SM00283">
    <property type="entry name" value="MA"/>
    <property type="match status" value="1"/>
</dbReference>
<evidence type="ECO:0000313" key="8">
    <source>
        <dbReference type="Proteomes" id="UP001355056"/>
    </source>
</evidence>
<organism evidence="7 8">
    <name type="scientific">Novilysobacter erysipheiresistens</name>
    <dbReference type="NCBI Taxonomy" id="1749332"/>
    <lineage>
        <taxon>Bacteria</taxon>
        <taxon>Pseudomonadati</taxon>
        <taxon>Pseudomonadota</taxon>
        <taxon>Gammaproteobacteria</taxon>
        <taxon>Lysobacterales</taxon>
        <taxon>Lysobacteraceae</taxon>
        <taxon>Novilysobacter</taxon>
    </lineage>
</organism>
<name>A0ABU7Z197_9GAMM</name>
<keyword evidence="5" id="KW-0472">Membrane</keyword>
<dbReference type="Pfam" id="PF00015">
    <property type="entry name" value="MCPsignal"/>
    <property type="match status" value="1"/>
</dbReference>
<keyword evidence="5" id="KW-1133">Transmembrane helix</keyword>
<accession>A0ABU7Z197</accession>
<evidence type="ECO:0000313" key="7">
    <source>
        <dbReference type="EMBL" id="MEG3184935.1"/>
    </source>
</evidence>
<sequence>MDSRVLIRLAAPLALTVFLLAAELAGWPGAVRWGALVAMTLAWLGFAWFAYRPGQGSAMLREQSRLLDELRNFVGSEVQGSRTEIERTRELIRESVAKLGGSFEEVNRKSRAQSEVVARIIDRTGDDTGGGVDVHQFALQASQKMEQLVEALEAVAGQSGNTVTHIDAMADHLDGIFALLEDVKSIADQTNLLALNAAIEAARAGEAGRGFAVVADEVRNLSERSTAFNEQIRKLAHSSKDAIAKVRDTVTTMASRDLDRSRGARAEAAAMLERVDGINRGLGNGMREIAECGRAIDGSVAEAVRSLQFEDIATQALGAATVHLERLNAINAEATALQRLLHGDHRDSDVQQALKSLVQRIGQMRGEWERPPHKPVMQQSMDAGSVELF</sequence>
<evidence type="ECO:0000256" key="1">
    <source>
        <dbReference type="ARBA" id="ARBA00022500"/>
    </source>
</evidence>
<dbReference type="PANTHER" id="PTHR43531:SF11">
    <property type="entry name" value="METHYL-ACCEPTING CHEMOTAXIS PROTEIN 3"/>
    <property type="match status" value="1"/>
</dbReference>
<dbReference type="SUPFAM" id="SSF58104">
    <property type="entry name" value="Methyl-accepting chemotaxis protein (MCP) signaling domain"/>
    <property type="match status" value="1"/>
</dbReference>
<feature type="transmembrane region" description="Helical" evidence="5">
    <location>
        <begin position="31"/>
        <end position="51"/>
    </location>
</feature>
<dbReference type="Proteomes" id="UP001355056">
    <property type="component" value="Unassembled WGS sequence"/>
</dbReference>
<evidence type="ECO:0000256" key="2">
    <source>
        <dbReference type="ARBA" id="ARBA00029447"/>
    </source>
</evidence>
<dbReference type="InterPro" id="IPR051310">
    <property type="entry name" value="MCP_chemotaxis"/>
</dbReference>
<keyword evidence="3" id="KW-0807">Transducer</keyword>
<keyword evidence="5" id="KW-0812">Transmembrane</keyword>
<dbReference type="InterPro" id="IPR004089">
    <property type="entry name" value="MCPsignal_dom"/>
</dbReference>
<feature type="region of interest" description="Disordered" evidence="4">
    <location>
        <begin position="368"/>
        <end position="389"/>
    </location>
</feature>
<dbReference type="EMBL" id="JAXGFP010000007">
    <property type="protein sequence ID" value="MEG3184935.1"/>
    <property type="molecule type" value="Genomic_DNA"/>
</dbReference>
<dbReference type="RefSeq" id="WP_332617937.1">
    <property type="nucleotide sequence ID" value="NZ_JAXGFP010000007.1"/>
</dbReference>